<keyword evidence="2" id="KW-1185">Reference proteome</keyword>
<organism evidence="1 2">
    <name type="scientific">Hermanssonia centrifuga</name>
    <dbReference type="NCBI Taxonomy" id="98765"/>
    <lineage>
        <taxon>Eukaryota</taxon>
        <taxon>Fungi</taxon>
        <taxon>Dikarya</taxon>
        <taxon>Basidiomycota</taxon>
        <taxon>Agaricomycotina</taxon>
        <taxon>Agaricomycetes</taxon>
        <taxon>Polyporales</taxon>
        <taxon>Meruliaceae</taxon>
        <taxon>Hermanssonia</taxon>
    </lineage>
</organism>
<sequence length="70" mass="8050">MDAMSKVSRLPTSGSTIQLYNNCADLLTLPRTQDVLCTSRDCPIFYMRKKAQKDVEDASAVLERFDYELW</sequence>
<dbReference type="AlphaFoldDB" id="A0A2R6PGQ0"/>
<evidence type="ECO:0000313" key="1">
    <source>
        <dbReference type="EMBL" id="PSR90585.1"/>
    </source>
</evidence>
<evidence type="ECO:0000313" key="2">
    <source>
        <dbReference type="Proteomes" id="UP000186601"/>
    </source>
</evidence>
<reference evidence="1 2" key="1">
    <citation type="submission" date="2018-02" db="EMBL/GenBank/DDBJ databases">
        <title>Genome sequence of the basidiomycete white-rot fungus Phlebia centrifuga.</title>
        <authorList>
            <person name="Granchi Z."/>
            <person name="Peng M."/>
            <person name="de Vries R.P."/>
            <person name="Hilden K."/>
            <person name="Makela M.R."/>
            <person name="Grigoriev I."/>
            <person name="Riley R."/>
        </authorList>
    </citation>
    <scope>NUCLEOTIDE SEQUENCE [LARGE SCALE GENOMIC DNA]</scope>
    <source>
        <strain evidence="1 2">FBCC195</strain>
    </source>
</reference>
<dbReference type="EMBL" id="MLYV02000494">
    <property type="protein sequence ID" value="PSR90585.1"/>
    <property type="molecule type" value="Genomic_DNA"/>
</dbReference>
<dbReference type="STRING" id="98765.A0A2R6PGQ0"/>
<accession>A0A2R6PGQ0</accession>
<gene>
    <name evidence="1" type="ORF">PHLCEN_2v4878</name>
</gene>
<dbReference type="OrthoDB" id="3207945at2759"/>
<protein>
    <submittedName>
        <fullName evidence="1">Uncharacterized protein</fullName>
    </submittedName>
</protein>
<proteinExistence type="predicted"/>
<comment type="caution">
    <text evidence="1">The sequence shown here is derived from an EMBL/GenBank/DDBJ whole genome shotgun (WGS) entry which is preliminary data.</text>
</comment>
<dbReference type="Proteomes" id="UP000186601">
    <property type="component" value="Unassembled WGS sequence"/>
</dbReference>
<name>A0A2R6PGQ0_9APHY</name>